<organism evidence="3">
    <name type="scientific">Vannella robusta</name>
    <dbReference type="NCBI Taxonomy" id="1487602"/>
    <lineage>
        <taxon>Eukaryota</taxon>
        <taxon>Amoebozoa</taxon>
        <taxon>Discosea</taxon>
        <taxon>Flabellinia</taxon>
        <taxon>Vannellidae</taxon>
        <taxon>Vannella</taxon>
    </lineage>
</organism>
<gene>
    <name evidence="3" type="ORF">VSP0166_LOCUS9456</name>
</gene>
<feature type="domain" description="CHRD" evidence="2">
    <location>
        <begin position="158"/>
        <end position="269"/>
    </location>
</feature>
<dbReference type="InterPro" id="IPR010895">
    <property type="entry name" value="CHRD"/>
</dbReference>
<keyword evidence="1" id="KW-0732">Signal</keyword>
<reference evidence="3" key="1">
    <citation type="submission" date="2021-01" db="EMBL/GenBank/DDBJ databases">
        <authorList>
            <person name="Corre E."/>
            <person name="Pelletier E."/>
            <person name="Niang G."/>
            <person name="Scheremetjew M."/>
            <person name="Finn R."/>
            <person name="Kale V."/>
            <person name="Holt S."/>
            <person name="Cochrane G."/>
            <person name="Meng A."/>
            <person name="Brown T."/>
            <person name="Cohen L."/>
        </authorList>
    </citation>
    <scope>NUCLEOTIDE SEQUENCE</scope>
    <source>
        <strain evidence="3">DIVA3 518/3/11/1/6</strain>
    </source>
</reference>
<dbReference type="EMBL" id="HBKP01013322">
    <property type="protein sequence ID" value="CAE2221890.1"/>
    <property type="molecule type" value="Transcribed_RNA"/>
</dbReference>
<feature type="chain" id="PRO_5031169482" description="CHRD domain-containing protein" evidence="1">
    <location>
        <begin position="18"/>
        <end position="541"/>
    </location>
</feature>
<feature type="domain" description="CHRD" evidence="2">
    <location>
        <begin position="377"/>
        <end position="488"/>
    </location>
</feature>
<sequence>MPVRALVFFLVCFAVHGLPIGPGFSELVATAELSNAQLLNSCSDDGAVGAAVGAAVCHLTREMDLSSVFCQVSHNIADRTEIQVFDGIAGTEGSLLFSFTFDSEDDDNEFYAEDVFALDQDDDDTEEADFLSGNWYILISSEECPNGAIRGQLTNGLNVYSILSEGNEPVPTNSRSRGIAVADFNTADQRLQSFIQFDTDSAIFVQLLQATDSRDAGDVFYTFPDRTSPVEDLFTYIEPRETELYRKQHYYNVVSNDFLLGEIRGQLHVVDPTPDVNYAFLIRDSDDDSPLRAGALVSLLCNGEIEYFISHSLDIVDAFVIDDNNDFLFNLNGVRSPIMGKQQLSNDEIEKLLQFELTVVLQDTEGRTFTSEIRPEFLFYSYISGAQQVPHVNTFSRGMALFAYDDSTDQLVYHVFHNINGISDISIGEGDFGVPGPLLLSLPDIEPPVFGAVSLSEDFLDIFFEQELFISLSSSESSEGPIRGQILFNGVENCFVKLSDSSQSTYTGYYISSRYFPAPDSAASTMSWSLLFGVVFIIGLW</sequence>
<proteinExistence type="predicted"/>
<evidence type="ECO:0000313" key="3">
    <source>
        <dbReference type="EMBL" id="CAE2221890.1"/>
    </source>
</evidence>
<evidence type="ECO:0000259" key="2">
    <source>
        <dbReference type="SMART" id="SM00754"/>
    </source>
</evidence>
<dbReference type="Pfam" id="PF07452">
    <property type="entry name" value="CHRD"/>
    <property type="match status" value="3"/>
</dbReference>
<protein>
    <recommendedName>
        <fullName evidence="2">CHRD domain-containing protein</fullName>
    </recommendedName>
</protein>
<name>A0A7S4I8J6_9EUKA</name>
<accession>A0A7S4I8J6</accession>
<evidence type="ECO:0000256" key="1">
    <source>
        <dbReference type="SAM" id="SignalP"/>
    </source>
</evidence>
<dbReference type="AlphaFoldDB" id="A0A7S4I8J6"/>
<feature type="signal peptide" evidence="1">
    <location>
        <begin position="1"/>
        <end position="17"/>
    </location>
</feature>
<dbReference type="SMART" id="SM00754">
    <property type="entry name" value="CHRD"/>
    <property type="match status" value="2"/>
</dbReference>